<organism evidence="1 2">
    <name type="scientific">Lachnospira eligens</name>
    <dbReference type="NCBI Taxonomy" id="39485"/>
    <lineage>
        <taxon>Bacteria</taxon>
        <taxon>Bacillati</taxon>
        <taxon>Bacillota</taxon>
        <taxon>Clostridia</taxon>
        <taxon>Lachnospirales</taxon>
        <taxon>Lachnospiraceae</taxon>
        <taxon>Lachnospira</taxon>
    </lineage>
</organism>
<gene>
    <name evidence="1" type="ORF">ERS852492_02256</name>
</gene>
<reference evidence="1 2" key="1">
    <citation type="submission" date="2015-09" db="EMBL/GenBank/DDBJ databases">
        <authorList>
            <consortium name="Pathogen Informatics"/>
        </authorList>
    </citation>
    <scope>NUCLEOTIDE SEQUENCE [LARGE SCALE GENOMIC DNA]</scope>
    <source>
        <strain evidence="1 2">2789STDY5834878</strain>
    </source>
</reference>
<dbReference type="AlphaFoldDB" id="A0A174ZWD6"/>
<evidence type="ECO:0000313" key="1">
    <source>
        <dbReference type="EMBL" id="CUQ88416.1"/>
    </source>
</evidence>
<sequence>MNKDFERWCSFLADMIIKYAPAKSVFTDIRKDYNL</sequence>
<dbReference type="EMBL" id="CZBV01000006">
    <property type="protein sequence ID" value="CUQ88416.1"/>
    <property type="molecule type" value="Genomic_DNA"/>
</dbReference>
<name>A0A174ZWD6_9FIRM</name>
<proteinExistence type="predicted"/>
<dbReference type="Proteomes" id="UP000095780">
    <property type="component" value="Unassembled WGS sequence"/>
</dbReference>
<evidence type="ECO:0000313" key="2">
    <source>
        <dbReference type="Proteomes" id="UP000095780"/>
    </source>
</evidence>
<protein>
    <submittedName>
        <fullName evidence="1">Uncharacterized protein</fullName>
    </submittedName>
</protein>
<accession>A0A174ZWD6</accession>